<evidence type="ECO:0000313" key="6">
    <source>
        <dbReference type="EMBL" id="MCI4660064.1"/>
    </source>
</evidence>
<keyword evidence="4 5" id="KW-0472">Membrane</keyword>
<sequence length="135" mass="14538">MSQSALGHHVDPSVIQSILAPLPPRADRRWAAVAHLGGIVGVVPSLLVWLIFMEQDRFPSAEAKAALNFQITAMCGFLILNVLSILAAVAFGSGGAFAVVAAILWATETAFCCAGFRQARRGYPYDYPWSLHLVK</sequence>
<reference evidence="6" key="1">
    <citation type="submission" date="2022-03" db="EMBL/GenBank/DDBJ databases">
        <title>Cryobacterium sp. nov. strain ZS14-85, isolated from Antarctic soil.</title>
        <authorList>
            <person name="Li J."/>
            <person name="Niu G."/>
        </authorList>
    </citation>
    <scope>NUCLEOTIDE SEQUENCE</scope>
    <source>
        <strain evidence="6">ZS14-85</strain>
    </source>
</reference>
<evidence type="ECO:0000313" key="7">
    <source>
        <dbReference type="Proteomes" id="UP001165341"/>
    </source>
</evidence>
<feature type="transmembrane region" description="Helical" evidence="5">
    <location>
        <begin position="65"/>
        <end position="90"/>
    </location>
</feature>
<evidence type="ECO:0000256" key="1">
    <source>
        <dbReference type="ARBA" id="ARBA00004141"/>
    </source>
</evidence>
<feature type="transmembrane region" description="Helical" evidence="5">
    <location>
        <begin position="96"/>
        <end position="116"/>
    </location>
</feature>
<keyword evidence="3 5" id="KW-1133">Transmembrane helix</keyword>
<accession>A0AA41R0L1</accession>
<protein>
    <submittedName>
        <fullName evidence="6">DUF4870 domain-containing protein</fullName>
    </submittedName>
</protein>
<dbReference type="EMBL" id="JALGAR010000009">
    <property type="protein sequence ID" value="MCI4660064.1"/>
    <property type="molecule type" value="Genomic_DNA"/>
</dbReference>
<dbReference type="Proteomes" id="UP001165341">
    <property type="component" value="Unassembled WGS sequence"/>
</dbReference>
<comment type="subcellular location">
    <subcellularLocation>
        <location evidence="1">Membrane</location>
        <topology evidence="1">Multi-pass membrane protein</topology>
    </subcellularLocation>
</comment>
<evidence type="ECO:0000256" key="3">
    <source>
        <dbReference type="ARBA" id="ARBA00022989"/>
    </source>
</evidence>
<keyword evidence="2 5" id="KW-0812">Transmembrane</keyword>
<dbReference type="InterPro" id="IPR019109">
    <property type="entry name" value="MamF_MmsF"/>
</dbReference>
<dbReference type="RefSeq" id="WP_243013493.1">
    <property type="nucleotide sequence ID" value="NZ_JALGAR010000009.1"/>
</dbReference>
<gene>
    <name evidence="6" type="ORF">MQH31_19825</name>
</gene>
<name>A0AA41R0L1_9MICO</name>
<proteinExistence type="predicted"/>
<organism evidence="6 7">
    <name type="scientific">Cryobacterium zhongshanensis</name>
    <dbReference type="NCBI Taxonomy" id="2928153"/>
    <lineage>
        <taxon>Bacteria</taxon>
        <taxon>Bacillati</taxon>
        <taxon>Actinomycetota</taxon>
        <taxon>Actinomycetes</taxon>
        <taxon>Micrococcales</taxon>
        <taxon>Microbacteriaceae</taxon>
        <taxon>Cryobacterium</taxon>
    </lineage>
</organism>
<feature type="transmembrane region" description="Helical" evidence="5">
    <location>
        <begin position="30"/>
        <end position="53"/>
    </location>
</feature>
<evidence type="ECO:0000256" key="4">
    <source>
        <dbReference type="ARBA" id="ARBA00023136"/>
    </source>
</evidence>
<dbReference type="AlphaFoldDB" id="A0AA41R0L1"/>
<evidence type="ECO:0000256" key="2">
    <source>
        <dbReference type="ARBA" id="ARBA00022692"/>
    </source>
</evidence>
<evidence type="ECO:0000256" key="5">
    <source>
        <dbReference type="SAM" id="Phobius"/>
    </source>
</evidence>
<dbReference type="Pfam" id="PF09685">
    <property type="entry name" value="MamF_MmsF"/>
    <property type="match status" value="1"/>
</dbReference>
<comment type="caution">
    <text evidence="6">The sequence shown here is derived from an EMBL/GenBank/DDBJ whole genome shotgun (WGS) entry which is preliminary data.</text>
</comment>
<keyword evidence="7" id="KW-1185">Reference proteome</keyword>